<evidence type="ECO:0000313" key="1">
    <source>
        <dbReference type="EMBL" id="KAK1529580.1"/>
    </source>
</evidence>
<dbReference type="EMBL" id="MOPA01000010">
    <property type="protein sequence ID" value="KAK1529580.1"/>
    <property type="molecule type" value="Genomic_DNA"/>
</dbReference>
<protein>
    <submittedName>
        <fullName evidence="1">Uncharacterized protein</fullName>
    </submittedName>
</protein>
<sequence length="216" mass="23845">MYLMEAGTFLRIFCMGHRLYIHQSSTRVNPQPTIQPSICHPSSIVAIHPSSVIQRPKVSPLFQSSLVSAPSKHPSARELHRCQKSLQFSQIRLRFLLSLWRSSRYLFGTPSPPSPSRLSLELPVQRNLRTSTHENNSTCVLDTGCAAAPRGESPEIGATTHDRPPVRLWPSPSPYVSGCFSRPLLPSISASASLASALLYLPLPHTLSHSIHNSEP</sequence>
<dbReference type="Proteomes" id="UP001241169">
    <property type="component" value="Unassembled WGS sequence"/>
</dbReference>
<evidence type="ECO:0000313" key="2">
    <source>
        <dbReference type="Proteomes" id="UP001241169"/>
    </source>
</evidence>
<reference evidence="1 2" key="1">
    <citation type="submission" date="2016-10" db="EMBL/GenBank/DDBJ databases">
        <title>The genome sequence of Colletotrichum fioriniae PJ7.</title>
        <authorList>
            <person name="Baroncelli R."/>
        </authorList>
    </citation>
    <scope>NUCLEOTIDE SEQUENCE [LARGE SCALE GENOMIC DNA]</scope>
    <source>
        <strain evidence="1 2">IMI 384185</strain>
    </source>
</reference>
<keyword evidence="2" id="KW-1185">Reference proteome</keyword>
<proteinExistence type="predicted"/>
<dbReference type="RefSeq" id="XP_060344935.1">
    <property type="nucleotide sequence ID" value="XM_060496150.1"/>
</dbReference>
<accession>A0ABQ9S8G9</accession>
<gene>
    <name evidence="1" type="ORF">CPAR01_11892</name>
</gene>
<organism evidence="1 2">
    <name type="scientific">Colletotrichum paranaense</name>
    <dbReference type="NCBI Taxonomy" id="1914294"/>
    <lineage>
        <taxon>Eukaryota</taxon>
        <taxon>Fungi</taxon>
        <taxon>Dikarya</taxon>
        <taxon>Ascomycota</taxon>
        <taxon>Pezizomycotina</taxon>
        <taxon>Sordariomycetes</taxon>
        <taxon>Hypocreomycetidae</taxon>
        <taxon>Glomerellales</taxon>
        <taxon>Glomerellaceae</taxon>
        <taxon>Colletotrichum</taxon>
        <taxon>Colletotrichum acutatum species complex</taxon>
    </lineage>
</organism>
<name>A0ABQ9S8G9_9PEZI</name>
<dbReference type="GeneID" id="85380049"/>
<comment type="caution">
    <text evidence="1">The sequence shown here is derived from an EMBL/GenBank/DDBJ whole genome shotgun (WGS) entry which is preliminary data.</text>
</comment>